<dbReference type="InterPro" id="IPR003594">
    <property type="entry name" value="HATPase_dom"/>
</dbReference>
<feature type="transmembrane region" description="Helical" evidence="8">
    <location>
        <begin position="278"/>
        <end position="299"/>
    </location>
</feature>
<accession>A0AAX1US82</accession>
<feature type="domain" description="Histidine kinase" evidence="9">
    <location>
        <begin position="336"/>
        <end position="522"/>
    </location>
</feature>
<organism evidence="10 11">
    <name type="scientific">Cereibacter sphaeroides</name>
    <name type="common">Rhodobacter sphaeroides</name>
    <dbReference type="NCBI Taxonomy" id="1063"/>
    <lineage>
        <taxon>Bacteria</taxon>
        <taxon>Pseudomonadati</taxon>
        <taxon>Pseudomonadota</taxon>
        <taxon>Alphaproteobacteria</taxon>
        <taxon>Rhodobacterales</taxon>
        <taxon>Paracoccaceae</taxon>
        <taxon>Cereibacter</taxon>
    </lineage>
</organism>
<evidence type="ECO:0000256" key="8">
    <source>
        <dbReference type="SAM" id="Phobius"/>
    </source>
</evidence>
<dbReference type="InterPro" id="IPR011102">
    <property type="entry name" value="Sig_transdc_His_kinase_HWE"/>
</dbReference>
<dbReference type="SUPFAM" id="SSF55874">
    <property type="entry name" value="ATPase domain of HSP90 chaperone/DNA topoisomerase II/histidine kinase"/>
    <property type="match status" value="1"/>
</dbReference>
<dbReference type="PANTHER" id="PTHR41523">
    <property type="entry name" value="TWO-COMPONENT SYSTEM SENSOR PROTEIN"/>
    <property type="match status" value="1"/>
</dbReference>
<evidence type="ECO:0000256" key="7">
    <source>
        <dbReference type="ARBA" id="ARBA00022840"/>
    </source>
</evidence>
<evidence type="ECO:0000259" key="9">
    <source>
        <dbReference type="PROSITE" id="PS50109"/>
    </source>
</evidence>
<evidence type="ECO:0000256" key="6">
    <source>
        <dbReference type="ARBA" id="ARBA00022777"/>
    </source>
</evidence>
<keyword evidence="7" id="KW-0067">ATP-binding</keyword>
<keyword evidence="8" id="KW-0472">Membrane</keyword>
<dbReference type="AlphaFoldDB" id="A0AAX1US82"/>
<evidence type="ECO:0000256" key="5">
    <source>
        <dbReference type="ARBA" id="ARBA00022741"/>
    </source>
</evidence>
<evidence type="ECO:0000256" key="2">
    <source>
        <dbReference type="ARBA" id="ARBA00012438"/>
    </source>
</evidence>
<dbReference type="PANTHER" id="PTHR41523:SF8">
    <property type="entry name" value="ETHYLENE RESPONSE SENSOR PROTEIN"/>
    <property type="match status" value="1"/>
</dbReference>
<dbReference type="EMBL" id="QWGP01000001">
    <property type="protein sequence ID" value="RHZ98872.1"/>
    <property type="molecule type" value="Genomic_DNA"/>
</dbReference>
<dbReference type="Pfam" id="PF07568">
    <property type="entry name" value="HisKA_2"/>
    <property type="match status" value="1"/>
</dbReference>
<keyword evidence="5" id="KW-0547">Nucleotide-binding</keyword>
<dbReference type="SMART" id="SM00387">
    <property type="entry name" value="HATPase_c"/>
    <property type="match status" value="1"/>
</dbReference>
<dbReference type="Gene3D" id="3.30.565.10">
    <property type="entry name" value="Histidine kinase-like ATPase, C-terminal domain"/>
    <property type="match status" value="1"/>
</dbReference>
<evidence type="ECO:0000313" key="11">
    <source>
        <dbReference type="Proteomes" id="UP000266305"/>
    </source>
</evidence>
<keyword evidence="3" id="KW-0597">Phosphoprotein</keyword>
<dbReference type="Pfam" id="PF02518">
    <property type="entry name" value="HATPase_c"/>
    <property type="match status" value="1"/>
</dbReference>
<feature type="transmembrane region" description="Helical" evidence="8">
    <location>
        <begin position="20"/>
        <end position="40"/>
    </location>
</feature>
<evidence type="ECO:0000256" key="4">
    <source>
        <dbReference type="ARBA" id="ARBA00022679"/>
    </source>
</evidence>
<keyword evidence="4" id="KW-0808">Transferase</keyword>
<keyword evidence="6 10" id="KW-0418">Kinase</keyword>
<dbReference type="Gene3D" id="3.30.450.20">
    <property type="entry name" value="PAS domain"/>
    <property type="match status" value="1"/>
</dbReference>
<name>A0AAX1US82_CERSP</name>
<evidence type="ECO:0000256" key="3">
    <source>
        <dbReference type="ARBA" id="ARBA00022553"/>
    </source>
</evidence>
<dbReference type="EC" id="2.7.13.3" evidence="2"/>
<dbReference type="InterPro" id="IPR036890">
    <property type="entry name" value="HATPase_C_sf"/>
</dbReference>
<dbReference type="SMART" id="SM00911">
    <property type="entry name" value="HWE_HK"/>
    <property type="match status" value="1"/>
</dbReference>
<dbReference type="GO" id="GO:0005524">
    <property type="term" value="F:ATP binding"/>
    <property type="evidence" value="ECO:0007669"/>
    <property type="project" value="UniProtKB-KW"/>
</dbReference>
<dbReference type="RefSeq" id="WP_118999159.1">
    <property type="nucleotide sequence ID" value="NZ_QWGP01000001.1"/>
</dbReference>
<dbReference type="Proteomes" id="UP000266305">
    <property type="component" value="Unassembled WGS sequence"/>
</dbReference>
<sequence length="538" mass="58995">MRDIISPAGKTLRSTHFIALRMGAAILAVLGMVIWAVWSWNEEVAALEEQGQSKARLISLYVERLVQTQVILQQAALRDMRDQGPDYLTSPLFETFLTAIESAQTSSGGIAVHAPDGRVLARGRLYPSDFRFPIEAFRAARAAGWTVFVGRFETADPVNDRIFVATDFSDEGQDAIFVSMLTLGSIRAFLQQIAPSPTDAASLLRADGYLLLRRNVSRPIMLDATAPAVEATRGHVSGSYRTVAISDGINRLYSFTRVPDLPLVANYGAPVSEIRAGWLWRVVPIWMFLGLLALFIFVLSGRIRRAMELSVIALETRQQLEATQKIAEQRARLMQELSHRVKNNLALVLALIDRQIRTRGGIEPLELRGRIMAIAEVHSMLFAAGERYDLDFGRLIERLSLSEALVPPERSITVDRDVEEGIRIGPDSAVPLALVAAELLTNAVKHAFPDGRPGRIRVSLHHVAADTARLEIADDGVGLPEGAEPKPSGLAIVEALVAQADAVLERRNEGGACFRLTFPIRGHTTADLPSRTLARKAG</sequence>
<evidence type="ECO:0000256" key="1">
    <source>
        <dbReference type="ARBA" id="ARBA00000085"/>
    </source>
</evidence>
<keyword evidence="8" id="KW-0812">Transmembrane</keyword>
<comment type="caution">
    <text evidence="10">The sequence shown here is derived from an EMBL/GenBank/DDBJ whole genome shotgun (WGS) entry which is preliminary data.</text>
</comment>
<comment type="catalytic activity">
    <reaction evidence="1">
        <text>ATP + protein L-histidine = ADP + protein N-phospho-L-histidine.</text>
        <dbReference type="EC" id="2.7.13.3"/>
    </reaction>
</comment>
<dbReference type="InterPro" id="IPR005467">
    <property type="entry name" value="His_kinase_dom"/>
</dbReference>
<reference evidence="10 11" key="1">
    <citation type="submission" date="2018-08" db="EMBL/GenBank/DDBJ databases">
        <title>Draft genome sequence of Rhodobacter sphaeroides FY.</title>
        <authorList>
            <person name="Rayyan A."/>
            <person name="Meyer T.E."/>
            <person name="Kyndt J.A."/>
        </authorList>
    </citation>
    <scope>NUCLEOTIDE SEQUENCE [LARGE SCALE GENOMIC DNA]</scope>
    <source>
        <strain evidence="10 11">FY</strain>
    </source>
</reference>
<protein>
    <recommendedName>
        <fullName evidence="2">histidine kinase</fullName>
        <ecNumber evidence="2">2.7.13.3</ecNumber>
    </recommendedName>
</protein>
<dbReference type="PROSITE" id="PS50109">
    <property type="entry name" value="HIS_KIN"/>
    <property type="match status" value="1"/>
</dbReference>
<dbReference type="CDD" id="cd12915">
    <property type="entry name" value="PDC2_DGC_like"/>
    <property type="match status" value="1"/>
</dbReference>
<proteinExistence type="predicted"/>
<dbReference type="GO" id="GO:0004673">
    <property type="term" value="F:protein histidine kinase activity"/>
    <property type="evidence" value="ECO:0007669"/>
    <property type="project" value="UniProtKB-EC"/>
</dbReference>
<evidence type="ECO:0000313" key="10">
    <source>
        <dbReference type="EMBL" id="RHZ98872.1"/>
    </source>
</evidence>
<gene>
    <name evidence="10" type="ORF">D1114_00055</name>
</gene>
<dbReference type="InterPro" id="IPR011495">
    <property type="entry name" value="Sig_transdc_His_kin_sub2_dim/P"/>
</dbReference>
<keyword evidence="8" id="KW-1133">Transmembrane helix</keyword>